<proteinExistence type="predicted"/>
<dbReference type="RefSeq" id="WP_173273085.1">
    <property type="nucleotide sequence ID" value="NZ_JABMKV010000003.1"/>
</dbReference>
<dbReference type="EMBL" id="JABMKV010000003">
    <property type="protein sequence ID" value="NQX32742.1"/>
    <property type="molecule type" value="Genomic_DNA"/>
</dbReference>
<accession>A0ABX2DFD4</accession>
<protein>
    <submittedName>
        <fullName evidence="1">Uncharacterized protein</fullName>
    </submittedName>
</protein>
<dbReference type="Proteomes" id="UP000762110">
    <property type="component" value="Unassembled WGS sequence"/>
</dbReference>
<evidence type="ECO:0000313" key="1">
    <source>
        <dbReference type="EMBL" id="NQX32742.1"/>
    </source>
</evidence>
<reference evidence="1 2" key="1">
    <citation type="submission" date="2020-05" db="EMBL/GenBank/DDBJ databases">
        <title>Description of Pedobacter foliorum sp. nov.</title>
        <authorList>
            <person name="Qi S."/>
            <person name="Carlier A."/>
            <person name="Cnockaert M."/>
            <person name="Vandamme P."/>
        </authorList>
    </citation>
    <scope>NUCLEOTIDE SEQUENCE [LARGE SCALE GENOMIC DNA]</scope>
    <source>
        <strain evidence="1 2">LMG 31300</strain>
    </source>
</reference>
<keyword evidence="2" id="KW-1185">Reference proteome</keyword>
<dbReference type="InterPro" id="IPR046233">
    <property type="entry name" value="DUF6266"/>
</dbReference>
<sequence length="212" mass="23726">MATFNNGINGGFNGKVGSTIGYQLNGKWVMRSLPKLSPKNKKGSANQRACRSGFTKMQHFLSPVIDFIRVGFNLESKLRQMGAHNVAKSYNMLNALDANGAIDYSKICLTFGNLRGVENHSIAQDDIGFHFSWTDNSENTWIRTTDQIMLLAYNVNDKRAYCKLSGARRETGFDSLLIPSLEKGNEFHTWISFIADDRQGISMSSYAGKFIF</sequence>
<dbReference type="Pfam" id="PF19781">
    <property type="entry name" value="DUF6266"/>
    <property type="match status" value="1"/>
</dbReference>
<evidence type="ECO:0000313" key="2">
    <source>
        <dbReference type="Proteomes" id="UP000762110"/>
    </source>
</evidence>
<name>A0ABX2DFD4_9SPHI</name>
<comment type="caution">
    <text evidence="1">The sequence shown here is derived from an EMBL/GenBank/DDBJ whole genome shotgun (WGS) entry which is preliminary data.</text>
</comment>
<gene>
    <name evidence="1" type="ORF">HQN85_13455</name>
</gene>
<organism evidence="1 2">
    <name type="scientific">Pedobacter boryungensis</name>
    <dbReference type="NCBI Taxonomy" id="869962"/>
    <lineage>
        <taxon>Bacteria</taxon>
        <taxon>Pseudomonadati</taxon>
        <taxon>Bacteroidota</taxon>
        <taxon>Sphingobacteriia</taxon>
        <taxon>Sphingobacteriales</taxon>
        <taxon>Sphingobacteriaceae</taxon>
        <taxon>Pedobacter</taxon>
    </lineage>
</organism>